<reference evidence="1 4" key="2">
    <citation type="submission" date="2016-11" db="EMBL/GenBank/DDBJ databases">
        <title>Genomic analysis of Caldithrix abyssi and proposal of a novel bacterial phylum Caldithrichaeota.</title>
        <authorList>
            <person name="Kublanov I."/>
            <person name="Sigalova O."/>
            <person name="Gavrilov S."/>
            <person name="Lebedinsky A."/>
            <person name="Ivanova N."/>
            <person name="Daum C."/>
            <person name="Reddy T."/>
            <person name="Klenk H.P."/>
            <person name="Goker M."/>
            <person name="Reva O."/>
            <person name="Miroshnichenko M."/>
            <person name="Kyprides N."/>
            <person name="Woyke T."/>
            <person name="Gelfand M."/>
        </authorList>
    </citation>
    <scope>NUCLEOTIDE SEQUENCE [LARGE SCALE GENOMIC DNA]</scope>
    <source>
        <strain evidence="1 4">LF13</strain>
    </source>
</reference>
<dbReference type="InParanoid" id="H1XU21"/>
<reference evidence="2 3" key="1">
    <citation type="submission" date="2011-09" db="EMBL/GenBank/DDBJ databases">
        <title>The permanent draft genome of Caldithrix abyssi DSM 13497.</title>
        <authorList>
            <consortium name="US DOE Joint Genome Institute (JGI-PGF)"/>
            <person name="Lucas S."/>
            <person name="Han J."/>
            <person name="Lapidus A."/>
            <person name="Bruce D."/>
            <person name="Goodwin L."/>
            <person name="Pitluck S."/>
            <person name="Peters L."/>
            <person name="Kyrpides N."/>
            <person name="Mavromatis K."/>
            <person name="Ivanova N."/>
            <person name="Mikhailova N."/>
            <person name="Chertkov O."/>
            <person name="Detter J.C."/>
            <person name="Tapia R."/>
            <person name="Han C."/>
            <person name="Land M."/>
            <person name="Hauser L."/>
            <person name="Markowitz V."/>
            <person name="Cheng J.-F."/>
            <person name="Hugenholtz P."/>
            <person name="Woyke T."/>
            <person name="Wu D."/>
            <person name="Spring S."/>
            <person name="Brambilla E."/>
            <person name="Klenk H.-P."/>
            <person name="Eisen J.A."/>
        </authorList>
    </citation>
    <scope>NUCLEOTIDE SEQUENCE [LARGE SCALE GENOMIC DNA]</scope>
    <source>
        <strain evidence="2 3">DSM 13497</strain>
    </source>
</reference>
<dbReference type="Proteomes" id="UP000004671">
    <property type="component" value="Chromosome"/>
</dbReference>
<protein>
    <submittedName>
        <fullName evidence="2">Uncharacterized protein</fullName>
    </submittedName>
</protein>
<dbReference type="AlphaFoldDB" id="H1XU21"/>
<dbReference type="PaxDb" id="880073-Calab_0826"/>
<organism evidence="2 3">
    <name type="scientific">Caldithrix abyssi DSM 13497</name>
    <dbReference type="NCBI Taxonomy" id="880073"/>
    <lineage>
        <taxon>Bacteria</taxon>
        <taxon>Pseudomonadati</taxon>
        <taxon>Calditrichota</taxon>
        <taxon>Calditrichia</taxon>
        <taxon>Calditrichales</taxon>
        <taxon>Calditrichaceae</taxon>
        <taxon>Caldithrix</taxon>
    </lineage>
</organism>
<evidence type="ECO:0000313" key="3">
    <source>
        <dbReference type="Proteomes" id="UP000004671"/>
    </source>
</evidence>
<sequence>MVCEINEKMAFNNELGRVVYALILTCHLLRITNIKHFAHCTNATHFSWHYLEEI</sequence>
<dbReference type="Proteomes" id="UP000183868">
    <property type="component" value="Chromosome"/>
</dbReference>
<dbReference type="EMBL" id="CM001402">
    <property type="protein sequence ID" value="EHO40464.1"/>
    <property type="molecule type" value="Genomic_DNA"/>
</dbReference>
<proteinExistence type="predicted"/>
<keyword evidence="3" id="KW-1185">Reference proteome</keyword>
<evidence type="ECO:0000313" key="1">
    <source>
        <dbReference type="EMBL" id="APF16887.1"/>
    </source>
</evidence>
<evidence type="ECO:0000313" key="4">
    <source>
        <dbReference type="Proteomes" id="UP000183868"/>
    </source>
</evidence>
<accession>H1XU21</accession>
<name>H1XU21_CALAY</name>
<dbReference type="STRING" id="880073.Cabys_136"/>
<evidence type="ECO:0000313" key="2">
    <source>
        <dbReference type="EMBL" id="EHO40464.1"/>
    </source>
</evidence>
<dbReference type="HOGENOM" id="CLU_3041375_0_0_0"/>
<dbReference type="EMBL" id="CP018099">
    <property type="protein sequence ID" value="APF16887.1"/>
    <property type="molecule type" value="Genomic_DNA"/>
</dbReference>
<gene>
    <name evidence="1" type="ORF">Cabys_136</name>
    <name evidence="2" type="ORF">Calab_0826</name>
</gene>
<dbReference type="KEGG" id="caby:Cabys_136"/>